<keyword evidence="4" id="KW-1185">Reference proteome</keyword>
<reference evidence="3 4" key="1">
    <citation type="submission" date="2019-04" db="EMBL/GenBank/DDBJ databases">
        <authorList>
            <person name="Dong K."/>
        </authorList>
    </citation>
    <scope>NUCLEOTIDE SEQUENCE [LARGE SCALE GENOMIC DNA]</scope>
    <source>
        <strain evidence="4">dk3543</strain>
    </source>
</reference>
<dbReference type="AlphaFoldDB" id="A0A4U2YV36"/>
<name>A0A4U2YV36_9ACTN</name>
<organism evidence="3 4">
    <name type="scientific">Nocardioides jishulii</name>
    <dbReference type="NCBI Taxonomy" id="2575440"/>
    <lineage>
        <taxon>Bacteria</taxon>
        <taxon>Bacillati</taxon>
        <taxon>Actinomycetota</taxon>
        <taxon>Actinomycetes</taxon>
        <taxon>Propionibacteriales</taxon>
        <taxon>Nocardioidaceae</taxon>
        <taxon>Nocardioides</taxon>
    </lineage>
</organism>
<feature type="signal peptide" evidence="2">
    <location>
        <begin position="1"/>
        <end position="29"/>
    </location>
</feature>
<keyword evidence="2" id="KW-0732">Signal</keyword>
<dbReference type="EMBL" id="SZPY01000001">
    <property type="protein sequence ID" value="TKI63971.1"/>
    <property type="molecule type" value="Genomic_DNA"/>
</dbReference>
<dbReference type="RefSeq" id="WP_137064435.1">
    <property type="nucleotide sequence ID" value="NZ_CP040748.1"/>
</dbReference>
<sequence length="225" mass="22489">MLRPFRTATFRTGALAAGLLLTATLTACGEVEIGDARTSGASPAETTASATPTLTERLNPEASTVGDVTLHLPLGWVAVAGQPFAAAGTDAPIGGATMLTTALSEGKTASQWAEAIVAGESDLVDASTGLTIKGTVEATGGRELVHVSHDYADGRANFFVTVEGDTLYLVRFGGDGSTEAQTVAVESAATLTIGVAVADEATPGSSSTTTDAPATTPLPLATPTP</sequence>
<proteinExistence type="predicted"/>
<protein>
    <submittedName>
        <fullName evidence="3">Uncharacterized protein</fullName>
    </submittedName>
</protein>
<evidence type="ECO:0000313" key="3">
    <source>
        <dbReference type="EMBL" id="TKI63971.1"/>
    </source>
</evidence>
<evidence type="ECO:0000256" key="1">
    <source>
        <dbReference type="SAM" id="MobiDB-lite"/>
    </source>
</evidence>
<dbReference type="PROSITE" id="PS51257">
    <property type="entry name" value="PROKAR_LIPOPROTEIN"/>
    <property type="match status" value="1"/>
</dbReference>
<dbReference type="Proteomes" id="UP000307808">
    <property type="component" value="Unassembled WGS sequence"/>
</dbReference>
<feature type="compositionally biased region" description="Low complexity" evidence="1">
    <location>
        <begin position="201"/>
        <end position="219"/>
    </location>
</feature>
<evidence type="ECO:0000313" key="4">
    <source>
        <dbReference type="Proteomes" id="UP000307808"/>
    </source>
</evidence>
<feature type="region of interest" description="Disordered" evidence="1">
    <location>
        <begin position="201"/>
        <end position="225"/>
    </location>
</feature>
<evidence type="ECO:0000256" key="2">
    <source>
        <dbReference type="SAM" id="SignalP"/>
    </source>
</evidence>
<feature type="chain" id="PRO_5039421530" evidence="2">
    <location>
        <begin position="30"/>
        <end position="225"/>
    </location>
</feature>
<accession>A0A4U2YV36</accession>
<dbReference type="OrthoDB" id="9945417at2"/>
<gene>
    <name evidence="3" type="ORF">FC770_01975</name>
</gene>
<comment type="caution">
    <text evidence="3">The sequence shown here is derived from an EMBL/GenBank/DDBJ whole genome shotgun (WGS) entry which is preliminary data.</text>
</comment>